<reference evidence="11 12" key="1">
    <citation type="submission" date="2023-03" db="EMBL/GenBank/DDBJ databases">
        <title>YIM 133296 draft genome.</title>
        <authorList>
            <person name="Xiong L."/>
        </authorList>
    </citation>
    <scope>NUCLEOTIDE SEQUENCE [LARGE SCALE GENOMIC DNA]</scope>
    <source>
        <strain evidence="11 12">YIM 133296</strain>
    </source>
</reference>
<dbReference type="Pfam" id="PF01035">
    <property type="entry name" value="DNA_binding_1"/>
    <property type="match status" value="1"/>
</dbReference>
<comment type="catalytic activity">
    <reaction evidence="7 8">
        <text>a 6-O-methyl-2'-deoxyguanosine in DNA + L-cysteinyl-[protein] = S-methyl-L-cysteinyl-[protein] + a 2'-deoxyguanosine in DNA</text>
        <dbReference type="Rhea" id="RHEA:24000"/>
        <dbReference type="Rhea" id="RHEA-COMP:10131"/>
        <dbReference type="Rhea" id="RHEA-COMP:10132"/>
        <dbReference type="Rhea" id="RHEA-COMP:11367"/>
        <dbReference type="Rhea" id="RHEA-COMP:11368"/>
        <dbReference type="ChEBI" id="CHEBI:29950"/>
        <dbReference type="ChEBI" id="CHEBI:82612"/>
        <dbReference type="ChEBI" id="CHEBI:85445"/>
        <dbReference type="ChEBI" id="CHEBI:85448"/>
        <dbReference type="EC" id="2.1.1.63"/>
    </reaction>
</comment>
<evidence type="ECO:0000256" key="3">
    <source>
        <dbReference type="ARBA" id="ARBA00022603"/>
    </source>
</evidence>
<comment type="miscellaneous">
    <text evidence="8">This enzyme catalyzes only one turnover and therefore is not strictly catalytic. According to one definition, an enzyme is a biocatalyst that acts repeatedly and over many reaction cycles.</text>
</comment>
<feature type="domain" description="Methylguanine DNA methyltransferase ribonuclease-like" evidence="10">
    <location>
        <begin position="10"/>
        <end position="75"/>
    </location>
</feature>
<comment type="subcellular location">
    <subcellularLocation>
        <location evidence="8">Cytoplasm</location>
    </subcellularLocation>
</comment>
<gene>
    <name evidence="11" type="ORF">P4R38_10670</name>
</gene>
<dbReference type="HAMAP" id="MF_00772">
    <property type="entry name" value="OGT"/>
    <property type="match status" value="1"/>
</dbReference>
<dbReference type="InterPro" id="IPR014048">
    <property type="entry name" value="MethylDNA_cys_MeTrfase_DNA-bd"/>
</dbReference>
<evidence type="ECO:0000256" key="2">
    <source>
        <dbReference type="ARBA" id="ARBA00022490"/>
    </source>
</evidence>
<dbReference type="InterPro" id="IPR036388">
    <property type="entry name" value="WH-like_DNA-bd_sf"/>
</dbReference>
<feature type="active site" description="Nucleophile; methyl group acceptor" evidence="8">
    <location>
        <position position="131"/>
    </location>
</feature>
<dbReference type="Proteomes" id="UP001528912">
    <property type="component" value="Unassembled WGS sequence"/>
</dbReference>
<evidence type="ECO:0000259" key="10">
    <source>
        <dbReference type="Pfam" id="PF02870"/>
    </source>
</evidence>
<dbReference type="CDD" id="cd06445">
    <property type="entry name" value="ATase"/>
    <property type="match status" value="1"/>
</dbReference>
<sequence>MSTRHQVMRNTPIGPLTLVLDADRLAAVYMTDHRHAPALTTFGPPVIGDPLGDLVEGQLTEYFAGARSEFDLPLASRGTDFQRRAWNALLDIPYGETTTYGALARCIGSPSSARAVGLANGRNPISVIVPCHRVVGAGGDLTGYGGGLPRKRALLELEGRHLAAAARGSAADLRAAQVS</sequence>
<dbReference type="GO" id="GO:0032259">
    <property type="term" value="P:methylation"/>
    <property type="evidence" value="ECO:0007669"/>
    <property type="project" value="UniProtKB-KW"/>
</dbReference>
<comment type="caution">
    <text evidence="11">The sequence shown here is derived from an EMBL/GenBank/DDBJ whole genome shotgun (WGS) entry which is preliminary data.</text>
</comment>
<keyword evidence="3 8" id="KW-0489">Methyltransferase</keyword>
<dbReference type="PANTHER" id="PTHR10815:SF5">
    <property type="entry name" value="METHYLATED-DNA--PROTEIN-CYSTEINE METHYLTRANSFERASE"/>
    <property type="match status" value="1"/>
</dbReference>
<dbReference type="InterPro" id="IPR036217">
    <property type="entry name" value="MethylDNA_cys_MeTrfase_DNAb"/>
</dbReference>
<proteinExistence type="inferred from homology"/>
<evidence type="ECO:0000256" key="7">
    <source>
        <dbReference type="ARBA" id="ARBA00049348"/>
    </source>
</evidence>
<dbReference type="Pfam" id="PF02870">
    <property type="entry name" value="Methyltransf_1N"/>
    <property type="match status" value="1"/>
</dbReference>
<comment type="function">
    <text evidence="8">Involved in the cellular defense against the biological effects of O6-methylguanine (O6-MeG) and O4-methylthymine (O4-MeT) in DNA. Repairs the methylated nucleobase in DNA by stoichiometrically transferring the methyl group to a cysteine residue in the enzyme. This is a suicide reaction: the enzyme is irreversibly inactivated.</text>
</comment>
<comment type="catalytic activity">
    <reaction evidence="1 8">
        <text>a 4-O-methyl-thymidine in DNA + L-cysteinyl-[protein] = a thymidine in DNA + S-methyl-L-cysteinyl-[protein]</text>
        <dbReference type="Rhea" id="RHEA:53428"/>
        <dbReference type="Rhea" id="RHEA-COMP:10131"/>
        <dbReference type="Rhea" id="RHEA-COMP:10132"/>
        <dbReference type="Rhea" id="RHEA-COMP:13555"/>
        <dbReference type="Rhea" id="RHEA-COMP:13556"/>
        <dbReference type="ChEBI" id="CHEBI:29950"/>
        <dbReference type="ChEBI" id="CHEBI:82612"/>
        <dbReference type="ChEBI" id="CHEBI:137386"/>
        <dbReference type="ChEBI" id="CHEBI:137387"/>
        <dbReference type="EC" id="2.1.1.63"/>
    </reaction>
</comment>
<dbReference type="EC" id="2.1.1.63" evidence="8"/>
<evidence type="ECO:0000256" key="4">
    <source>
        <dbReference type="ARBA" id="ARBA00022679"/>
    </source>
</evidence>
<dbReference type="InterPro" id="IPR023546">
    <property type="entry name" value="MGMT"/>
</dbReference>
<dbReference type="PANTHER" id="PTHR10815">
    <property type="entry name" value="METHYLATED-DNA--PROTEIN-CYSTEINE METHYLTRANSFERASE"/>
    <property type="match status" value="1"/>
</dbReference>
<comment type="similarity">
    <text evidence="8">Belongs to the MGMT family.</text>
</comment>
<dbReference type="InterPro" id="IPR036631">
    <property type="entry name" value="MGMT_N_sf"/>
</dbReference>
<dbReference type="InterPro" id="IPR008332">
    <property type="entry name" value="MethylG_MeTrfase_N"/>
</dbReference>
<keyword evidence="5 8" id="KW-0227">DNA damage</keyword>
<accession>A0ABT6C6Z3</accession>
<evidence type="ECO:0000256" key="8">
    <source>
        <dbReference type="HAMAP-Rule" id="MF_00772"/>
    </source>
</evidence>
<evidence type="ECO:0000256" key="5">
    <source>
        <dbReference type="ARBA" id="ARBA00022763"/>
    </source>
</evidence>
<dbReference type="SUPFAM" id="SSF46767">
    <property type="entry name" value="Methylated DNA-protein cysteine methyltransferase, C-terminal domain"/>
    <property type="match status" value="1"/>
</dbReference>
<organism evidence="11 12">
    <name type="scientific">Luteipulveratus flavus</name>
    <dbReference type="NCBI Taxonomy" id="3031728"/>
    <lineage>
        <taxon>Bacteria</taxon>
        <taxon>Bacillati</taxon>
        <taxon>Actinomycetota</taxon>
        <taxon>Actinomycetes</taxon>
        <taxon>Micrococcales</taxon>
        <taxon>Dermacoccaceae</taxon>
        <taxon>Luteipulveratus</taxon>
    </lineage>
</organism>
<dbReference type="Gene3D" id="3.30.160.70">
    <property type="entry name" value="Methylated DNA-protein cysteine methyltransferase domain"/>
    <property type="match status" value="1"/>
</dbReference>
<evidence type="ECO:0000256" key="6">
    <source>
        <dbReference type="ARBA" id="ARBA00023204"/>
    </source>
</evidence>
<keyword evidence="4 8" id="KW-0808">Transferase</keyword>
<keyword evidence="2 8" id="KW-0963">Cytoplasm</keyword>
<dbReference type="GO" id="GO:0003908">
    <property type="term" value="F:methylated-DNA-[protein]-cysteine S-methyltransferase activity"/>
    <property type="evidence" value="ECO:0007669"/>
    <property type="project" value="UniProtKB-EC"/>
</dbReference>
<name>A0ABT6C6Z3_9MICO</name>
<dbReference type="NCBIfam" id="TIGR00589">
    <property type="entry name" value="ogt"/>
    <property type="match status" value="1"/>
</dbReference>
<keyword evidence="12" id="KW-1185">Reference proteome</keyword>
<dbReference type="SUPFAM" id="SSF53155">
    <property type="entry name" value="Methylated DNA-protein cysteine methyltransferase domain"/>
    <property type="match status" value="1"/>
</dbReference>
<dbReference type="Gene3D" id="1.10.10.10">
    <property type="entry name" value="Winged helix-like DNA-binding domain superfamily/Winged helix DNA-binding domain"/>
    <property type="match status" value="1"/>
</dbReference>
<dbReference type="PROSITE" id="PS00374">
    <property type="entry name" value="MGMT"/>
    <property type="match status" value="1"/>
</dbReference>
<evidence type="ECO:0000313" key="11">
    <source>
        <dbReference type="EMBL" id="MDF8264708.1"/>
    </source>
</evidence>
<dbReference type="RefSeq" id="WP_277192114.1">
    <property type="nucleotide sequence ID" value="NZ_JAROAV010000028.1"/>
</dbReference>
<evidence type="ECO:0000256" key="1">
    <source>
        <dbReference type="ARBA" id="ARBA00001286"/>
    </source>
</evidence>
<dbReference type="EMBL" id="JAROAV010000028">
    <property type="protein sequence ID" value="MDF8264708.1"/>
    <property type="molecule type" value="Genomic_DNA"/>
</dbReference>
<protein>
    <recommendedName>
        <fullName evidence="8">Methylated-DNA--protein-cysteine methyltransferase</fullName>
        <ecNumber evidence="8">2.1.1.63</ecNumber>
    </recommendedName>
    <alternativeName>
        <fullName evidence="8">6-O-methylguanine-DNA methyltransferase</fullName>
        <shortName evidence="8">MGMT</shortName>
    </alternativeName>
    <alternativeName>
        <fullName evidence="8">O-6-methylguanine-DNA-alkyltransferase</fullName>
    </alternativeName>
</protein>
<dbReference type="InterPro" id="IPR001497">
    <property type="entry name" value="MethylDNA_cys_MeTrfase_AS"/>
</dbReference>
<keyword evidence="6 8" id="KW-0234">DNA repair</keyword>
<evidence type="ECO:0000259" key="9">
    <source>
        <dbReference type="Pfam" id="PF01035"/>
    </source>
</evidence>
<feature type="domain" description="Methylated-DNA-[protein]-cysteine S-methyltransferase DNA binding" evidence="9">
    <location>
        <begin position="80"/>
        <end position="159"/>
    </location>
</feature>
<evidence type="ECO:0000313" key="12">
    <source>
        <dbReference type="Proteomes" id="UP001528912"/>
    </source>
</evidence>